<dbReference type="EMBL" id="ML121532">
    <property type="protein sequence ID" value="RPB27148.1"/>
    <property type="molecule type" value="Genomic_DNA"/>
</dbReference>
<feature type="compositionally biased region" description="Low complexity" evidence="1">
    <location>
        <begin position="239"/>
        <end position="253"/>
    </location>
</feature>
<organism evidence="2 3">
    <name type="scientific">Terfezia boudieri ATCC MYA-4762</name>
    <dbReference type="NCBI Taxonomy" id="1051890"/>
    <lineage>
        <taxon>Eukaryota</taxon>
        <taxon>Fungi</taxon>
        <taxon>Dikarya</taxon>
        <taxon>Ascomycota</taxon>
        <taxon>Pezizomycotina</taxon>
        <taxon>Pezizomycetes</taxon>
        <taxon>Pezizales</taxon>
        <taxon>Pezizaceae</taxon>
        <taxon>Terfezia</taxon>
    </lineage>
</organism>
<dbReference type="AlphaFoldDB" id="A0A3N4LZP3"/>
<feature type="region of interest" description="Disordered" evidence="1">
    <location>
        <begin position="231"/>
        <end position="331"/>
    </location>
</feature>
<protein>
    <submittedName>
        <fullName evidence="2">Uncharacterized protein</fullName>
    </submittedName>
</protein>
<evidence type="ECO:0000313" key="2">
    <source>
        <dbReference type="EMBL" id="RPB27148.1"/>
    </source>
</evidence>
<keyword evidence="3" id="KW-1185">Reference proteome</keyword>
<proteinExistence type="predicted"/>
<dbReference type="InParanoid" id="A0A3N4LZP3"/>
<name>A0A3N4LZP3_9PEZI</name>
<evidence type="ECO:0000313" key="3">
    <source>
        <dbReference type="Proteomes" id="UP000267821"/>
    </source>
</evidence>
<feature type="compositionally biased region" description="Basic and acidic residues" evidence="1">
    <location>
        <begin position="266"/>
        <end position="278"/>
    </location>
</feature>
<evidence type="ECO:0000256" key="1">
    <source>
        <dbReference type="SAM" id="MobiDB-lite"/>
    </source>
</evidence>
<gene>
    <name evidence="2" type="ORF">L211DRAFT_846695</name>
</gene>
<dbReference type="Proteomes" id="UP000267821">
    <property type="component" value="Unassembled WGS sequence"/>
</dbReference>
<reference evidence="2 3" key="1">
    <citation type="journal article" date="2018" name="Nat. Ecol. Evol.">
        <title>Pezizomycetes genomes reveal the molecular basis of ectomycorrhizal truffle lifestyle.</title>
        <authorList>
            <person name="Murat C."/>
            <person name="Payen T."/>
            <person name="Noel B."/>
            <person name="Kuo A."/>
            <person name="Morin E."/>
            <person name="Chen J."/>
            <person name="Kohler A."/>
            <person name="Krizsan K."/>
            <person name="Balestrini R."/>
            <person name="Da Silva C."/>
            <person name="Montanini B."/>
            <person name="Hainaut M."/>
            <person name="Levati E."/>
            <person name="Barry K.W."/>
            <person name="Belfiori B."/>
            <person name="Cichocki N."/>
            <person name="Clum A."/>
            <person name="Dockter R.B."/>
            <person name="Fauchery L."/>
            <person name="Guy J."/>
            <person name="Iotti M."/>
            <person name="Le Tacon F."/>
            <person name="Lindquist E.A."/>
            <person name="Lipzen A."/>
            <person name="Malagnac F."/>
            <person name="Mello A."/>
            <person name="Molinier V."/>
            <person name="Miyauchi S."/>
            <person name="Poulain J."/>
            <person name="Riccioni C."/>
            <person name="Rubini A."/>
            <person name="Sitrit Y."/>
            <person name="Splivallo R."/>
            <person name="Traeger S."/>
            <person name="Wang M."/>
            <person name="Zifcakova L."/>
            <person name="Wipf D."/>
            <person name="Zambonelli A."/>
            <person name="Paolocci F."/>
            <person name="Nowrousian M."/>
            <person name="Ottonello S."/>
            <person name="Baldrian P."/>
            <person name="Spatafora J.W."/>
            <person name="Henrissat B."/>
            <person name="Nagy L.G."/>
            <person name="Aury J.M."/>
            <person name="Wincker P."/>
            <person name="Grigoriev I.V."/>
            <person name="Bonfante P."/>
            <person name="Martin F.M."/>
        </authorList>
    </citation>
    <scope>NUCLEOTIDE SEQUENCE [LARGE SCALE GENOMIC DNA]</scope>
    <source>
        <strain evidence="2 3">ATCC MYA-4762</strain>
    </source>
</reference>
<dbReference type="OrthoDB" id="5369242at2759"/>
<accession>A0A3N4LZP3</accession>
<feature type="compositionally biased region" description="Basic and acidic residues" evidence="1">
    <location>
        <begin position="287"/>
        <end position="312"/>
    </location>
</feature>
<sequence length="331" mass="36753">MWLWFQYPTAPPPKYEQSGLTITRNSITWTTREIHPFYFYRLMVALWPRWMFNSLKTSFQRVVKTIKEEINAADVEESELDSKGNKIDPILTIPHPELTGKVAFDETVGNFRNTLRRTPAVKNLPPPPKGHIQVSGIVQITGEKMLIHVDVNAAFDPTTCDRFTFYHIKVRYVAYAARSQKIPTTQQQHIVEALRHPQSSVAAKEGGEEGLLEGAKAVMQEAVIQEAAARKTRVESGERAAGSGSSAVAAVRSNDADIVEQGTEGDGEKGHVTPKDHALIPTPPQEKMLESEKDLGLIDDEPGRKTEQHDVPADQDPSDRSAPPSKSESDP</sequence>